<keyword evidence="3" id="KW-1185">Reference proteome</keyword>
<dbReference type="RefSeq" id="WP_011524202.1">
    <property type="nucleotide sequence ID" value="NC_008009.1"/>
</dbReference>
<dbReference type="EMBL" id="CP000360">
    <property type="protein sequence ID" value="ABF42403.1"/>
    <property type="molecule type" value="Genomic_DNA"/>
</dbReference>
<dbReference type="HOGENOM" id="CLU_2093610_0_0_0"/>
<name>Q1IL47_KORVE</name>
<evidence type="ECO:0000313" key="3">
    <source>
        <dbReference type="Proteomes" id="UP000002432"/>
    </source>
</evidence>
<dbReference type="Proteomes" id="UP000002432">
    <property type="component" value="Chromosome"/>
</dbReference>
<reference evidence="2 3" key="1">
    <citation type="journal article" date="2009" name="Appl. Environ. Microbiol.">
        <title>Three genomes from the phylum Acidobacteria provide insight into the lifestyles of these microorganisms in soils.</title>
        <authorList>
            <person name="Ward N.L."/>
            <person name="Challacombe J.F."/>
            <person name="Janssen P.H."/>
            <person name="Henrissat B."/>
            <person name="Coutinho P.M."/>
            <person name="Wu M."/>
            <person name="Xie G."/>
            <person name="Haft D.H."/>
            <person name="Sait M."/>
            <person name="Badger J."/>
            <person name="Barabote R.D."/>
            <person name="Bradley B."/>
            <person name="Brettin T.S."/>
            <person name="Brinkac L.M."/>
            <person name="Bruce D."/>
            <person name="Creasy T."/>
            <person name="Daugherty S.C."/>
            <person name="Davidsen T.M."/>
            <person name="DeBoy R.T."/>
            <person name="Detter J.C."/>
            <person name="Dodson R.J."/>
            <person name="Durkin A.S."/>
            <person name="Ganapathy A."/>
            <person name="Gwinn-Giglio M."/>
            <person name="Han C.S."/>
            <person name="Khouri H."/>
            <person name="Kiss H."/>
            <person name="Kothari S.P."/>
            <person name="Madupu R."/>
            <person name="Nelson K.E."/>
            <person name="Nelson W.C."/>
            <person name="Paulsen I."/>
            <person name="Penn K."/>
            <person name="Ren Q."/>
            <person name="Rosovitz M.J."/>
            <person name="Selengut J.D."/>
            <person name="Shrivastava S."/>
            <person name="Sullivan S.A."/>
            <person name="Tapia R."/>
            <person name="Thompson L.S."/>
            <person name="Watkins K.L."/>
            <person name="Yang Q."/>
            <person name="Yu C."/>
            <person name="Zafar N."/>
            <person name="Zhou L."/>
            <person name="Kuske C.R."/>
        </authorList>
    </citation>
    <scope>NUCLEOTIDE SEQUENCE [LARGE SCALE GENOMIC DNA]</scope>
    <source>
        <strain evidence="2 3">Ellin345</strain>
    </source>
</reference>
<accession>Q1IL47</accession>
<evidence type="ECO:0000256" key="1">
    <source>
        <dbReference type="SAM" id="Phobius"/>
    </source>
</evidence>
<dbReference type="KEGG" id="aba:Acid345_3402"/>
<keyword evidence="1" id="KW-0812">Transmembrane</keyword>
<proteinExistence type="predicted"/>
<protein>
    <submittedName>
        <fullName evidence="2">Uncharacterized protein</fullName>
    </submittedName>
</protein>
<dbReference type="EnsemblBacteria" id="ABF42403">
    <property type="protein sequence ID" value="ABF42403"/>
    <property type="gene ID" value="Acid345_3402"/>
</dbReference>
<feature type="transmembrane region" description="Helical" evidence="1">
    <location>
        <begin position="9"/>
        <end position="27"/>
    </location>
</feature>
<keyword evidence="1" id="KW-1133">Transmembrane helix</keyword>
<dbReference type="AlphaFoldDB" id="Q1IL47"/>
<sequence length="116" mass="11735">MGVLQGKKTYLAGGLLMLLGVASFLTQTGDADTAAGMVIAGFGLIGLGAKAERHRREIVDTLELVKAAIEKRPLTTEEKAALAGDVLAIGAEAATTPMLSMAGASLPEASAPEARG</sequence>
<evidence type="ECO:0000313" key="2">
    <source>
        <dbReference type="EMBL" id="ABF42403.1"/>
    </source>
</evidence>
<gene>
    <name evidence="2" type="ordered locus">Acid345_3402</name>
</gene>
<dbReference type="STRING" id="204669.Acid345_3402"/>
<feature type="transmembrane region" description="Helical" evidence="1">
    <location>
        <begin position="33"/>
        <end position="49"/>
    </location>
</feature>
<organism evidence="2 3">
    <name type="scientific">Koribacter versatilis (strain Ellin345)</name>
    <dbReference type="NCBI Taxonomy" id="204669"/>
    <lineage>
        <taxon>Bacteria</taxon>
        <taxon>Pseudomonadati</taxon>
        <taxon>Acidobacteriota</taxon>
        <taxon>Terriglobia</taxon>
        <taxon>Terriglobales</taxon>
        <taxon>Candidatus Korobacteraceae</taxon>
        <taxon>Candidatus Korobacter</taxon>
    </lineage>
</organism>
<keyword evidence="1" id="KW-0472">Membrane</keyword>